<evidence type="ECO:0000313" key="3">
    <source>
        <dbReference type="EMBL" id="HJD96845.1"/>
    </source>
</evidence>
<reference evidence="3" key="2">
    <citation type="submission" date="2021-09" db="EMBL/GenBank/DDBJ databases">
        <authorList>
            <person name="Gilroy R."/>
        </authorList>
    </citation>
    <scope>NUCLEOTIDE SEQUENCE</scope>
    <source>
        <strain evidence="3">ChiGjej2B2-19336</strain>
    </source>
</reference>
<accession>A0A921DQS5</accession>
<dbReference type="AlphaFoldDB" id="A0A921DQS5"/>
<dbReference type="EC" id="3.6.1.54" evidence="3"/>
<sequence length="271" mass="29336">MAENIGIIAGGGQFPRLVAEKARAAGLGVVICGFQGHTDPSTMEHADAFELLHLGQLGRMISFFKEHHVTRACMAGSISKPKALDFRPDWRAAKLLFTLKKKGDDALLRAIMADIEKDGIRIVASADLAPGLRAPKGTLTRRAPTEEEWKDIRYGWPIARSMGTFDIGQCLIVREGMVMAVECLEGTDAAIERGAKLGGNGCVAIKMVKPGQDERVDLPSVGLATIRNLVEHHYAALAIQAEKTLFFDREEALALADEYGLAVVALPEDFA</sequence>
<organism evidence="3 4">
    <name type="scientific">Mailhella massiliensis</name>
    <dbReference type="NCBI Taxonomy" id="1903261"/>
    <lineage>
        <taxon>Bacteria</taxon>
        <taxon>Pseudomonadati</taxon>
        <taxon>Thermodesulfobacteriota</taxon>
        <taxon>Desulfovibrionia</taxon>
        <taxon>Desulfovibrionales</taxon>
        <taxon>Desulfovibrionaceae</taxon>
        <taxon>Mailhella</taxon>
    </lineage>
</organism>
<feature type="domain" description="LpxI C-terminal" evidence="1">
    <location>
        <begin position="135"/>
        <end position="264"/>
    </location>
</feature>
<dbReference type="Pfam" id="PF17930">
    <property type="entry name" value="LpxI_N"/>
    <property type="match status" value="1"/>
</dbReference>
<proteinExistence type="predicted"/>
<dbReference type="EMBL" id="DYZA01000078">
    <property type="protein sequence ID" value="HJD96845.1"/>
    <property type="molecule type" value="Genomic_DNA"/>
</dbReference>
<feature type="domain" description="LpxI N-terminal" evidence="2">
    <location>
        <begin position="4"/>
        <end position="132"/>
    </location>
</feature>
<protein>
    <submittedName>
        <fullName evidence="3">UDP-2,3-diacylglucosamine diphosphatase LpxI</fullName>
        <ecNumber evidence="3">3.6.1.54</ecNumber>
    </submittedName>
</protein>
<dbReference type="InterPro" id="IPR043167">
    <property type="entry name" value="LpxI_C_sf"/>
</dbReference>
<dbReference type="PANTHER" id="PTHR39962:SF1">
    <property type="entry name" value="LPXI FAMILY PROTEIN"/>
    <property type="match status" value="1"/>
</dbReference>
<gene>
    <name evidence="3" type="primary">lpxI</name>
    <name evidence="3" type="ORF">K8W16_04270</name>
</gene>
<evidence type="ECO:0000259" key="1">
    <source>
        <dbReference type="Pfam" id="PF06230"/>
    </source>
</evidence>
<dbReference type="Pfam" id="PF06230">
    <property type="entry name" value="LpxI_C"/>
    <property type="match status" value="1"/>
</dbReference>
<dbReference type="RefSeq" id="WP_304121428.1">
    <property type="nucleotide sequence ID" value="NZ_DYZA01000078.1"/>
</dbReference>
<dbReference type="Gene3D" id="3.40.140.80">
    <property type="match status" value="1"/>
</dbReference>
<evidence type="ECO:0000259" key="2">
    <source>
        <dbReference type="Pfam" id="PF17930"/>
    </source>
</evidence>
<dbReference type="InterPro" id="IPR010415">
    <property type="entry name" value="LpxI_C"/>
</dbReference>
<keyword evidence="3" id="KW-0378">Hydrolase</keyword>
<comment type="caution">
    <text evidence="3">The sequence shown here is derived from an EMBL/GenBank/DDBJ whole genome shotgun (WGS) entry which is preliminary data.</text>
</comment>
<name>A0A921DQS5_9BACT</name>
<dbReference type="InterPro" id="IPR053174">
    <property type="entry name" value="LpxI"/>
</dbReference>
<reference evidence="3" key="1">
    <citation type="journal article" date="2021" name="PeerJ">
        <title>Extensive microbial diversity within the chicken gut microbiome revealed by metagenomics and culture.</title>
        <authorList>
            <person name="Gilroy R."/>
            <person name="Ravi A."/>
            <person name="Getino M."/>
            <person name="Pursley I."/>
            <person name="Horton D.L."/>
            <person name="Alikhan N.F."/>
            <person name="Baker D."/>
            <person name="Gharbi K."/>
            <person name="Hall N."/>
            <person name="Watson M."/>
            <person name="Adriaenssens E.M."/>
            <person name="Foster-Nyarko E."/>
            <person name="Jarju S."/>
            <person name="Secka A."/>
            <person name="Antonio M."/>
            <person name="Oren A."/>
            <person name="Chaudhuri R.R."/>
            <person name="La Ragione R."/>
            <person name="Hildebrand F."/>
            <person name="Pallen M.J."/>
        </authorList>
    </citation>
    <scope>NUCLEOTIDE SEQUENCE</scope>
    <source>
        <strain evidence="3">ChiGjej2B2-19336</strain>
    </source>
</reference>
<dbReference type="Gene3D" id="3.40.50.20">
    <property type="match status" value="1"/>
</dbReference>
<dbReference type="InterPro" id="IPR041255">
    <property type="entry name" value="LpxI_N"/>
</dbReference>
<dbReference type="GO" id="GO:0016787">
    <property type="term" value="F:hydrolase activity"/>
    <property type="evidence" value="ECO:0007669"/>
    <property type="project" value="UniProtKB-KW"/>
</dbReference>
<dbReference type="Proteomes" id="UP000698963">
    <property type="component" value="Unassembled WGS sequence"/>
</dbReference>
<evidence type="ECO:0000313" key="4">
    <source>
        <dbReference type="Proteomes" id="UP000698963"/>
    </source>
</evidence>
<dbReference type="PANTHER" id="PTHR39962">
    <property type="entry name" value="BLL4848 PROTEIN"/>
    <property type="match status" value="1"/>
</dbReference>